<dbReference type="PANTHER" id="PTHR38591">
    <property type="entry name" value="HYDROLASE"/>
    <property type="match status" value="1"/>
</dbReference>
<dbReference type="Pfam" id="PF07143">
    <property type="entry name" value="CrtC"/>
    <property type="match status" value="1"/>
</dbReference>
<dbReference type="Proteomes" id="UP001139488">
    <property type="component" value="Unassembled WGS sequence"/>
</dbReference>
<sequence length="359" mass="40423">MLRTFISALLILFVTACSEQEATTSFSRMLGTSDDQFESVEKGGLIVFPGDHQAHTGFRQEWWYLTANLVDEQGNEYGVQWTQFRVALDPTSSPSSTGWQGQQIYMAHSALTTDMIHLADEKWSREHPKMAGVTRQPLRVFLDDWQWNSTTDDLFPAKLNVASERFSYELALDSDSPYQKQGDRGYSEKSADGKVASYYYSQPFIKVSGTISLDGEVVSVSGSGWIDREWSSQFLLDSQQGWDWLAIRLSDEVSLVLFQLRDAKSGQANYAYGRLMSIDGTGVTIEQDQINLKATKQEKVEGRLYPTQWTLNIPAQNIEVTLSALNPKAKMPLSIPYWEGPIIIQGSHSGRGYMELTGY</sequence>
<protein>
    <submittedName>
        <fullName evidence="2">Carotenoid 1,2-hydratase</fullName>
    </submittedName>
</protein>
<accession>A0A9X1W8M0</accession>
<dbReference type="SUPFAM" id="SSF159245">
    <property type="entry name" value="AttH-like"/>
    <property type="match status" value="1"/>
</dbReference>
<dbReference type="EMBL" id="JAJNNZ010000003">
    <property type="protein sequence ID" value="MCJ2376382.1"/>
    <property type="molecule type" value="Genomic_DNA"/>
</dbReference>
<dbReference type="PROSITE" id="PS51257">
    <property type="entry name" value="PROKAR_LIPOPROTEIN"/>
    <property type="match status" value="1"/>
</dbReference>
<gene>
    <name evidence="2" type="ORF">LNL84_05990</name>
</gene>
<dbReference type="PANTHER" id="PTHR38591:SF1">
    <property type="entry name" value="BLL1000 PROTEIN"/>
    <property type="match status" value="1"/>
</dbReference>
<feature type="domain" description="AttH" evidence="1">
    <location>
        <begin position="61"/>
        <end position="232"/>
    </location>
</feature>
<evidence type="ECO:0000313" key="2">
    <source>
        <dbReference type="EMBL" id="MCJ2376382.1"/>
    </source>
</evidence>
<organism evidence="2 3">
    <name type="scientific">Vibrio gelatinilyticus</name>
    <dbReference type="NCBI Taxonomy" id="2893468"/>
    <lineage>
        <taxon>Bacteria</taxon>
        <taxon>Pseudomonadati</taxon>
        <taxon>Pseudomonadota</taxon>
        <taxon>Gammaproteobacteria</taxon>
        <taxon>Vibrionales</taxon>
        <taxon>Vibrionaceae</taxon>
        <taxon>Vibrio</taxon>
    </lineage>
</organism>
<keyword evidence="3" id="KW-1185">Reference proteome</keyword>
<dbReference type="RefSeq" id="WP_244355820.1">
    <property type="nucleotide sequence ID" value="NZ_JAJNNZ010000003.1"/>
</dbReference>
<dbReference type="InterPro" id="IPR023374">
    <property type="entry name" value="AttH-like_dom_sf"/>
</dbReference>
<dbReference type="Pfam" id="PF17186">
    <property type="entry name" value="Lipocalin_9"/>
    <property type="match status" value="1"/>
</dbReference>
<evidence type="ECO:0000259" key="1">
    <source>
        <dbReference type="Pfam" id="PF07143"/>
    </source>
</evidence>
<dbReference type="Gene3D" id="2.40.370.10">
    <property type="entry name" value="AttH-like domain"/>
    <property type="match status" value="2"/>
</dbReference>
<reference evidence="2" key="1">
    <citation type="submission" date="2021-11" db="EMBL/GenBank/DDBJ databases">
        <title>Vibrio ZSDE26 sp. nov. and Vibrio ZSDZ34 sp. nov., isolated from coastal seawater in Qingdao.</title>
        <authorList>
            <person name="Zhang P."/>
        </authorList>
    </citation>
    <scope>NUCLEOTIDE SEQUENCE</scope>
    <source>
        <strain evidence="2">ZSDZ34</strain>
    </source>
</reference>
<proteinExistence type="predicted"/>
<comment type="caution">
    <text evidence="2">The sequence shown here is derived from an EMBL/GenBank/DDBJ whole genome shotgun (WGS) entry which is preliminary data.</text>
</comment>
<evidence type="ECO:0000313" key="3">
    <source>
        <dbReference type="Proteomes" id="UP001139488"/>
    </source>
</evidence>
<name>A0A9X1W8M0_9VIBR</name>
<dbReference type="AlphaFoldDB" id="A0A9X1W8M0"/>
<dbReference type="InterPro" id="IPR010791">
    <property type="entry name" value="AttH_dom"/>
</dbReference>